<gene>
    <name evidence="2" type="ORF">GCM10010992_10020</name>
</gene>
<evidence type="ECO:0000313" key="2">
    <source>
        <dbReference type="EMBL" id="GGP03074.1"/>
    </source>
</evidence>
<dbReference type="InterPro" id="IPR001296">
    <property type="entry name" value="Glyco_trans_1"/>
</dbReference>
<feature type="domain" description="Glycosyl transferase family 1" evidence="1">
    <location>
        <begin position="203"/>
        <end position="345"/>
    </location>
</feature>
<dbReference type="Pfam" id="PF00534">
    <property type="entry name" value="Glycos_transf_1"/>
    <property type="match status" value="1"/>
</dbReference>
<protein>
    <recommendedName>
        <fullName evidence="1">Glycosyl transferase family 1 domain-containing protein</fullName>
    </recommendedName>
</protein>
<proteinExistence type="predicted"/>
<dbReference type="SUPFAM" id="SSF53756">
    <property type="entry name" value="UDP-Glycosyltransferase/glycogen phosphorylase"/>
    <property type="match status" value="1"/>
</dbReference>
<organism evidence="2 3">
    <name type="scientific">Cloacibacterium rupense</name>
    <dbReference type="NCBI Taxonomy" id="517423"/>
    <lineage>
        <taxon>Bacteria</taxon>
        <taxon>Pseudomonadati</taxon>
        <taxon>Bacteroidota</taxon>
        <taxon>Flavobacteriia</taxon>
        <taxon>Flavobacteriales</taxon>
        <taxon>Weeksellaceae</taxon>
    </lineage>
</organism>
<dbReference type="PANTHER" id="PTHR46401">
    <property type="entry name" value="GLYCOSYLTRANSFERASE WBBK-RELATED"/>
    <property type="match status" value="1"/>
</dbReference>
<evidence type="ECO:0000313" key="3">
    <source>
        <dbReference type="Proteomes" id="UP000620064"/>
    </source>
</evidence>
<dbReference type="Gene3D" id="3.40.50.2000">
    <property type="entry name" value="Glycogen Phosphorylase B"/>
    <property type="match status" value="1"/>
</dbReference>
<reference evidence="3" key="1">
    <citation type="journal article" date="2019" name="Int. J. Syst. Evol. Microbiol.">
        <title>The Global Catalogue of Microorganisms (GCM) 10K type strain sequencing project: providing services to taxonomists for standard genome sequencing and annotation.</title>
        <authorList>
            <consortium name="The Broad Institute Genomics Platform"/>
            <consortium name="The Broad Institute Genome Sequencing Center for Infectious Disease"/>
            <person name="Wu L."/>
            <person name="Ma J."/>
        </authorList>
    </citation>
    <scope>NUCLEOTIDE SEQUENCE [LARGE SCALE GENOMIC DNA]</scope>
    <source>
        <strain evidence="3">CGMCC 1.7656</strain>
    </source>
</reference>
<name>A0ABQ2NIT7_9FLAO</name>
<dbReference type="RefSeq" id="WP_188616989.1">
    <property type="nucleotide sequence ID" value="NZ_BMLV01000002.1"/>
</dbReference>
<dbReference type="PANTHER" id="PTHR46401:SF8">
    <property type="entry name" value="BLL6006 PROTEIN"/>
    <property type="match status" value="1"/>
</dbReference>
<accession>A0ABQ2NIT7</accession>
<dbReference type="Proteomes" id="UP000620064">
    <property type="component" value="Unassembled WGS sequence"/>
</dbReference>
<sequence length="378" mass="44732">MGKRIVIKINYQYNEDWIGGSYYIQNLIHALNTLEDSKKPSLLIHSSNENAINELKSITNYPYLKRYSFNNLNILQRGINYFSRKILKINIFRLFPDFLFAFPSSYHEREQLEKQIFWIPDFQDKYLPHFFSEEELKSRDSAYTFIQNNAQHVLFSSEDAQNDFNTFYKDATPKQYVLNFASFHQDENLPSTIDVLEKFSITGEYFLCSNQFWIHKNHTIVLKAIALLKKEGRNICVVFTGKENDYRNPDYYSNLRKKVVELDIENNVKFLGFIDRKDQIVLLKNCKAIIQPSLFEGWSTVNEDAKAENIFILAANLNVNKEQLINYPNYKLFNPNDEKTLAQEIMNDNFTIKEIDYKQNIKKFGLDFLKIIEHFDKP</sequence>
<keyword evidence="3" id="KW-1185">Reference proteome</keyword>
<evidence type="ECO:0000259" key="1">
    <source>
        <dbReference type="Pfam" id="PF00534"/>
    </source>
</evidence>
<dbReference type="EMBL" id="BMLV01000002">
    <property type="protein sequence ID" value="GGP03074.1"/>
    <property type="molecule type" value="Genomic_DNA"/>
</dbReference>
<comment type="caution">
    <text evidence="2">The sequence shown here is derived from an EMBL/GenBank/DDBJ whole genome shotgun (WGS) entry which is preliminary data.</text>
</comment>